<evidence type="ECO:0000313" key="1">
    <source>
        <dbReference type="EMBL" id="NYE81114.1"/>
    </source>
</evidence>
<sequence length="167" mass="18605">MPKTLTQFIADVRSALSDPESPADQRQAGTVMAAYLADPAFLQEIFAQCDGPRTLLHEDSLRHFCVVTHRFEGAKTGEPHDHGATWSIYGQVSGVTHMVDYDVRQAPGPDADGLVTPRREYAMHPGDVHLYLLGDVHRPSRTATTQLLRLEGVNMVRMPRPKYRIAD</sequence>
<accession>A0A7Y9IQG7</accession>
<dbReference type="Proteomes" id="UP000542125">
    <property type="component" value="Unassembled WGS sequence"/>
</dbReference>
<dbReference type="SUPFAM" id="SSF51182">
    <property type="entry name" value="RmlC-like cupins"/>
    <property type="match status" value="1"/>
</dbReference>
<dbReference type="InterPro" id="IPR011051">
    <property type="entry name" value="RmlC_Cupin_sf"/>
</dbReference>
<comment type="caution">
    <text evidence="1">The sequence shown here is derived from an EMBL/GenBank/DDBJ whole genome shotgun (WGS) entry which is preliminary data.</text>
</comment>
<protein>
    <submittedName>
        <fullName evidence="1">Putative metal-dependent enzyme (Double-stranded beta helix superfamily)</fullName>
    </submittedName>
</protein>
<dbReference type="Gene3D" id="2.60.120.10">
    <property type="entry name" value="Jelly Rolls"/>
    <property type="match status" value="1"/>
</dbReference>
<keyword evidence="2" id="KW-1185">Reference proteome</keyword>
<reference evidence="1 2" key="1">
    <citation type="submission" date="2020-07" db="EMBL/GenBank/DDBJ databases">
        <title>Genomic Encyclopedia of Type Strains, Phase IV (KMG-V): Genome sequencing to study the core and pangenomes of soil and plant-associated prokaryotes.</title>
        <authorList>
            <person name="Whitman W."/>
        </authorList>
    </citation>
    <scope>NUCLEOTIDE SEQUENCE [LARGE SCALE GENOMIC DNA]</scope>
    <source>
        <strain evidence="1 2">SAS40</strain>
    </source>
</reference>
<dbReference type="EMBL" id="JACBYR010000001">
    <property type="protein sequence ID" value="NYE81114.1"/>
    <property type="molecule type" value="Genomic_DNA"/>
</dbReference>
<dbReference type="InterPro" id="IPR014710">
    <property type="entry name" value="RmlC-like_jellyroll"/>
</dbReference>
<organism evidence="1 2">
    <name type="scientific">Pigmentiphaga litoralis</name>
    <dbReference type="NCBI Taxonomy" id="516702"/>
    <lineage>
        <taxon>Bacteria</taxon>
        <taxon>Pseudomonadati</taxon>
        <taxon>Pseudomonadota</taxon>
        <taxon>Betaproteobacteria</taxon>
        <taxon>Burkholderiales</taxon>
        <taxon>Alcaligenaceae</taxon>
        <taxon>Pigmentiphaga</taxon>
    </lineage>
</organism>
<name>A0A7Y9IQG7_9BURK</name>
<gene>
    <name evidence="1" type="ORF">FHW18_000385</name>
</gene>
<dbReference type="AlphaFoldDB" id="A0A7Y9IQG7"/>
<proteinExistence type="predicted"/>
<evidence type="ECO:0000313" key="2">
    <source>
        <dbReference type="Proteomes" id="UP000542125"/>
    </source>
</evidence>
<dbReference type="RefSeq" id="WP_179582819.1">
    <property type="nucleotide sequence ID" value="NZ_JACBYR010000001.1"/>
</dbReference>